<evidence type="ECO:0000256" key="3">
    <source>
        <dbReference type="ARBA" id="ARBA00022989"/>
    </source>
</evidence>
<evidence type="ECO:0000313" key="7">
    <source>
        <dbReference type="Proteomes" id="UP000005018"/>
    </source>
</evidence>
<evidence type="ECO:0000256" key="2">
    <source>
        <dbReference type="ARBA" id="ARBA00022692"/>
    </source>
</evidence>
<dbReference type="PANTHER" id="PTHR12483">
    <property type="entry name" value="SOLUTE CARRIER FAMILY 31 COPPER TRANSPORTERS"/>
    <property type="match status" value="1"/>
</dbReference>
<dbReference type="GO" id="GO:0005375">
    <property type="term" value="F:copper ion transmembrane transporter activity"/>
    <property type="evidence" value="ECO:0007669"/>
    <property type="project" value="UniProtKB-UniRule"/>
</dbReference>
<dbReference type="Pfam" id="PF04145">
    <property type="entry name" value="Ctr"/>
    <property type="match status" value="1"/>
</dbReference>
<accession>H8X9F4</accession>
<dbReference type="HOGENOM" id="CLU_093528_0_0_1"/>
<dbReference type="AlphaFoldDB" id="H8X9F4"/>
<gene>
    <name evidence="6" type="ORF">CORT_0F03960</name>
</gene>
<dbReference type="RefSeq" id="XP_003870748.1">
    <property type="nucleotide sequence ID" value="XM_003870699.1"/>
</dbReference>
<dbReference type="GO" id="GO:0005886">
    <property type="term" value="C:plasma membrane"/>
    <property type="evidence" value="ECO:0007669"/>
    <property type="project" value="TreeGrafter"/>
</dbReference>
<comment type="subcellular location">
    <subcellularLocation>
        <location evidence="1 5">Membrane</location>
        <topology evidence="1 5">Multi-pass membrane protein</topology>
    </subcellularLocation>
</comment>
<organism evidence="6 7">
    <name type="scientific">Candida orthopsilosis (strain 90-125)</name>
    <name type="common">Yeast</name>
    <dbReference type="NCBI Taxonomy" id="1136231"/>
    <lineage>
        <taxon>Eukaryota</taxon>
        <taxon>Fungi</taxon>
        <taxon>Dikarya</taxon>
        <taxon>Ascomycota</taxon>
        <taxon>Saccharomycotina</taxon>
        <taxon>Pichiomycetes</taxon>
        <taxon>Debaryomycetaceae</taxon>
        <taxon>Candida/Lodderomyces clade</taxon>
        <taxon>Candida</taxon>
    </lineage>
</organism>
<dbReference type="InterPro" id="IPR007274">
    <property type="entry name" value="Cop_transporter"/>
</dbReference>
<name>H8X9F4_CANO9</name>
<keyword evidence="3 5" id="KW-1133">Transmembrane helix</keyword>
<dbReference type="PANTHER" id="PTHR12483:SF27">
    <property type="entry name" value="COPPER TRANSPORT PROTEIN CTR1"/>
    <property type="match status" value="1"/>
</dbReference>
<dbReference type="Proteomes" id="UP000005018">
    <property type="component" value="Chromosome 6"/>
</dbReference>
<proteinExistence type="inferred from homology"/>
<keyword evidence="2 5" id="KW-0812">Transmembrane</keyword>
<dbReference type="OrthoDB" id="73901at2759"/>
<dbReference type="EMBL" id="HE681724">
    <property type="protein sequence ID" value="CCG24620.1"/>
    <property type="molecule type" value="Genomic_DNA"/>
</dbReference>
<evidence type="ECO:0000313" key="6">
    <source>
        <dbReference type="EMBL" id="CCG24620.1"/>
    </source>
</evidence>
<evidence type="ECO:0000256" key="1">
    <source>
        <dbReference type="ARBA" id="ARBA00004141"/>
    </source>
</evidence>
<comment type="similarity">
    <text evidence="5">Belongs to the copper transporter (Ctr) (TC 1.A.56) family. SLC31A subfamily.</text>
</comment>
<evidence type="ECO:0000256" key="4">
    <source>
        <dbReference type="ARBA" id="ARBA00023136"/>
    </source>
</evidence>
<keyword evidence="4 5" id="KW-0472">Membrane</keyword>
<keyword evidence="5" id="KW-0813">Transport</keyword>
<dbReference type="GeneID" id="14541736"/>
<keyword evidence="5" id="KW-0186">Copper</keyword>
<keyword evidence="5" id="KW-0406">Ion transport</keyword>
<evidence type="ECO:0000256" key="5">
    <source>
        <dbReference type="RuleBase" id="RU367022"/>
    </source>
</evidence>
<keyword evidence="5" id="KW-0187">Copper transport</keyword>
<dbReference type="KEGG" id="cot:CORT_0F03960"/>
<feature type="transmembrane region" description="Helical" evidence="5">
    <location>
        <begin position="211"/>
        <end position="241"/>
    </location>
</feature>
<dbReference type="eggNOG" id="ENOG502QVCV">
    <property type="taxonomic scope" value="Eukaryota"/>
</dbReference>
<sequence>MYKRHDMHDMSSSSMDMGSMATTTMSMAMETMAHAMNHSSSSNSSGGMGDMGDMGGMSSMASMHMYFTREFKDYPVIFKSLSASTKGEAFGIFVLLFFAAFFARFLEFIRNYLEEVVWQNKSYSEFEAGVVNHSANLQPATSIQPTGAAGAGAGGCCTGSADDEDSLDKHVSSDDVIVQSQESHSSKSNLPIASTIMRDAIRLVLCIVPDLFGYTLMLAAMTFTLTYFFAVVIGSGVGRFVSERLMEKFRIKRTPPRNCC</sequence>
<protein>
    <recommendedName>
        <fullName evidence="5">Copper transport protein</fullName>
    </recommendedName>
</protein>
<keyword evidence="7" id="KW-1185">Reference proteome</keyword>
<reference evidence="6 7" key="1">
    <citation type="journal article" date="2012" name="PLoS ONE">
        <title>Sequence and analysis of the genome of the pathogenic yeast Candida orthopsilosis.</title>
        <authorList>
            <person name="Riccombeni A."/>
            <person name="Vidanes G."/>
            <person name="Proux-Wera E."/>
            <person name="Wolfe K.H."/>
            <person name="Butler G."/>
        </authorList>
    </citation>
    <scope>NUCLEOTIDE SEQUENCE [LARGE SCALE GENOMIC DNA]</scope>
    <source>
        <strain evidence="6 7">Co 90-125</strain>
    </source>
</reference>